<organism evidence="1 2">
    <name type="scientific">Hypoxylon rubiginosum</name>
    <dbReference type="NCBI Taxonomy" id="110542"/>
    <lineage>
        <taxon>Eukaryota</taxon>
        <taxon>Fungi</taxon>
        <taxon>Dikarya</taxon>
        <taxon>Ascomycota</taxon>
        <taxon>Pezizomycotina</taxon>
        <taxon>Sordariomycetes</taxon>
        <taxon>Xylariomycetidae</taxon>
        <taxon>Xylariales</taxon>
        <taxon>Hypoxylaceae</taxon>
        <taxon>Hypoxylon</taxon>
    </lineage>
</organism>
<dbReference type="Proteomes" id="UP001497700">
    <property type="component" value="Unassembled WGS sequence"/>
</dbReference>
<gene>
    <name evidence="1" type="ORF">F4820DRAFT_443780</name>
</gene>
<comment type="caution">
    <text evidence="1">The sequence shown here is derived from an EMBL/GenBank/DDBJ whole genome shotgun (WGS) entry which is preliminary data.</text>
</comment>
<accession>A0ACB9ZEA2</accession>
<reference evidence="1 2" key="1">
    <citation type="journal article" date="2022" name="New Phytol.">
        <title>Ecological generalism drives hyperdiversity of secondary metabolite gene clusters in xylarialean endophytes.</title>
        <authorList>
            <person name="Franco M.E.E."/>
            <person name="Wisecaver J.H."/>
            <person name="Arnold A.E."/>
            <person name="Ju Y.M."/>
            <person name="Slot J.C."/>
            <person name="Ahrendt S."/>
            <person name="Moore L.P."/>
            <person name="Eastman K.E."/>
            <person name="Scott K."/>
            <person name="Konkel Z."/>
            <person name="Mondo S.J."/>
            <person name="Kuo A."/>
            <person name="Hayes R.D."/>
            <person name="Haridas S."/>
            <person name="Andreopoulos B."/>
            <person name="Riley R."/>
            <person name="LaButti K."/>
            <person name="Pangilinan J."/>
            <person name="Lipzen A."/>
            <person name="Amirebrahimi M."/>
            <person name="Yan J."/>
            <person name="Adam C."/>
            <person name="Keymanesh K."/>
            <person name="Ng V."/>
            <person name="Louie K."/>
            <person name="Northen T."/>
            <person name="Drula E."/>
            <person name="Henrissat B."/>
            <person name="Hsieh H.M."/>
            <person name="Youens-Clark K."/>
            <person name="Lutzoni F."/>
            <person name="Miadlikowska J."/>
            <person name="Eastwood D.C."/>
            <person name="Hamelin R.C."/>
            <person name="Grigoriev I.V."/>
            <person name="U'Ren J.M."/>
        </authorList>
    </citation>
    <scope>NUCLEOTIDE SEQUENCE [LARGE SCALE GENOMIC DNA]</scope>
    <source>
        <strain evidence="1 2">CBS 119005</strain>
    </source>
</reference>
<keyword evidence="2" id="KW-1185">Reference proteome</keyword>
<sequence>MAFEFTTSPVDESAVERLVGRRSTMTAWKWEHALLTYEELQSLRTQPCKSTLDFRLLALIGDWGTSLKELSDRELASPARQVANQAPCTFSELFFLVSSLFNLVNRFYIGDPSVCRTRAHHYTVWPGTPRSDVTQARFTVSALAFADFGIWLENCTRGAWELATAEMYHSFVYNSETRLLGWAYAGEWLYPPVPLARMSVDLLFRVLEDVHEVQERHEEPAPLVEQQPGVPDPEFSSGIYAWMDGITGDSPGLLATLRSASSVYGISEPADSEYDSGYEADVERSSVADDSERGSIIMEDGDVDANDDVDADVDDDTESSELRSEGGQQYSESLPADGMSASTESQVCDTSLRVELGSGAAADTPDTDPETSTSTESEVYEGSLHVEPSSFTAPETTTETWLSQTRVQVLEVLGDIVDTLKSLE</sequence>
<evidence type="ECO:0000313" key="1">
    <source>
        <dbReference type="EMBL" id="KAI4869702.1"/>
    </source>
</evidence>
<proteinExistence type="predicted"/>
<dbReference type="EMBL" id="MU393428">
    <property type="protein sequence ID" value="KAI4869702.1"/>
    <property type="molecule type" value="Genomic_DNA"/>
</dbReference>
<protein>
    <submittedName>
        <fullName evidence="1">Uncharacterized protein</fullName>
    </submittedName>
</protein>
<name>A0ACB9ZEA2_9PEZI</name>
<evidence type="ECO:0000313" key="2">
    <source>
        <dbReference type="Proteomes" id="UP001497700"/>
    </source>
</evidence>